<protein>
    <submittedName>
        <fullName evidence="1">Uncharacterized protein</fullName>
    </submittedName>
</protein>
<dbReference type="AlphaFoldDB" id="A0A2C6ZEV0"/>
<organism evidence="1 2">
    <name type="scientific">Teichococcus rhizosphaerae</name>
    <dbReference type="NCBI Taxonomy" id="1335062"/>
    <lineage>
        <taxon>Bacteria</taxon>
        <taxon>Pseudomonadati</taxon>
        <taxon>Pseudomonadota</taxon>
        <taxon>Alphaproteobacteria</taxon>
        <taxon>Acetobacterales</taxon>
        <taxon>Roseomonadaceae</taxon>
        <taxon>Roseomonas</taxon>
    </lineage>
</organism>
<proteinExistence type="predicted"/>
<dbReference type="RefSeq" id="WP_099093690.1">
    <property type="nucleotide sequence ID" value="NZ_PDNU01000001.1"/>
</dbReference>
<keyword evidence="2" id="KW-1185">Reference proteome</keyword>
<accession>A0A2C6ZEV0</accession>
<gene>
    <name evidence="1" type="ORF">CR162_01130</name>
</gene>
<name>A0A2C6ZEV0_9PROT</name>
<dbReference type="EMBL" id="PDNU01000001">
    <property type="protein sequence ID" value="PHK97001.1"/>
    <property type="molecule type" value="Genomic_DNA"/>
</dbReference>
<evidence type="ECO:0000313" key="2">
    <source>
        <dbReference type="Proteomes" id="UP000223527"/>
    </source>
</evidence>
<dbReference type="OrthoDB" id="7275511at2"/>
<sequence>MPTRTVDCPVALRANPALAQSYKGRDVTITVAEGHPPRLIITAPDEAALDQVEVWLAEMDTPAD</sequence>
<dbReference type="Proteomes" id="UP000223527">
    <property type="component" value="Unassembled WGS sequence"/>
</dbReference>
<reference evidence="1 2" key="1">
    <citation type="submission" date="2017-10" db="EMBL/GenBank/DDBJ databases">
        <authorList>
            <person name="Banno H."/>
            <person name="Chua N.-H."/>
        </authorList>
    </citation>
    <scope>NUCLEOTIDE SEQUENCE [LARGE SCALE GENOMIC DNA]</scope>
    <source>
        <strain evidence="1 2">YW11</strain>
    </source>
</reference>
<comment type="caution">
    <text evidence="1">The sequence shown here is derived from an EMBL/GenBank/DDBJ whole genome shotgun (WGS) entry which is preliminary data.</text>
</comment>
<evidence type="ECO:0000313" key="1">
    <source>
        <dbReference type="EMBL" id="PHK97001.1"/>
    </source>
</evidence>